<dbReference type="AlphaFoldDB" id="A0A9P5H8P7"/>
<name>A0A9P5H8P7_9HYPO</name>
<accession>A0A9P5H8P7</accession>
<feature type="region of interest" description="Disordered" evidence="1">
    <location>
        <begin position="17"/>
        <end position="45"/>
    </location>
</feature>
<protein>
    <submittedName>
        <fullName evidence="2">Uncharacterized protein</fullName>
    </submittedName>
</protein>
<evidence type="ECO:0000313" key="2">
    <source>
        <dbReference type="EMBL" id="KAF7550639.1"/>
    </source>
</evidence>
<evidence type="ECO:0000313" key="3">
    <source>
        <dbReference type="Proteomes" id="UP000722485"/>
    </source>
</evidence>
<dbReference type="Proteomes" id="UP000722485">
    <property type="component" value="Unassembled WGS sequence"/>
</dbReference>
<feature type="region of interest" description="Disordered" evidence="1">
    <location>
        <begin position="109"/>
        <end position="137"/>
    </location>
</feature>
<comment type="caution">
    <text evidence="2">The sequence shown here is derived from an EMBL/GenBank/DDBJ whole genome shotgun (WGS) entry which is preliminary data.</text>
</comment>
<evidence type="ECO:0000256" key="1">
    <source>
        <dbReference type="SAM" id="MobiDB-lite"/>
    </source>
</evidence>
<gene>
    <name evidence="2" type="ORF">G7Z17_g5579</name>
</gene>
<reference evidence="2" key="1">
    <citation type="submission" date="2020-03" db="EMBL/GenBank/DDBJ databases">
        <title>Draft Genome Sequence of Cylindrodendrum hubeiense.</title>
        <authorList>
            <person name="Buettner E."/>
            <person name="Kellner H."/>
        </authorList>
    </citation>
    <scope>NUCLEOTIDE SEQUENCE</scope>
    <source>
        <strain evidence="2">IHI 201604</strain>
    </source>
</reference>
<keyword evidence="3" id="KW-1185">Reference proteome</keyword>
<proteinExistence type="predicted"/>
<dbReference type="EMBL" id="JAANBB010000094">
    <property type="protein sequence ID" value="KAF7550639.1"/>
    <property type="molecule type" value="Genomic_DNA"/>
</dbReference>
<organism evidence="2 3">
    <name type="scientific">Cylindrodendrum hubeiense</name>
    <dbReference type="NCBI Taxonomy" id="595255"/>
    <lineage>
        <taxon>Eukaryota</taxon>
        <taxon>Fungi</taxon>
        <taxon>Dikarya</taxon>
        <taxon>Ascomycota</taxon>
        <taxon>Pezizomycotina</taxon>
        <taxon>Sordariomycetes</taxon>
        <taxon>Hypocreomycetidae</taxon>
        <taxon>Hypocreales</taxon>
        <taxon>Nectriaceae</taxon>
        <taxon>Cylindrodendrum</taxon>
    </lineage>
</organism>
<sequence length="199" mass="21240">MAHTCGDAAAVIGHQHHVSGLQQARVERNTRTRTHARTHTCEQTTSSTKRAVAWYRALALGTRSLRGTAAQGVNPATEREAVAWGARSEALAGSKSPVAQRDLISYPGLHLSEPEHTPDMPSLAGGKKPKPSWGHSLRLPTPLSNESHSFAPSQMARDNASASVSVACAQQIRARPDVPSVENRFPLGMDGSLGCIRQA</sequence>